<protein>
    <recommendedName>
        <fullName evidence="2">SbsA Ig-like domain-containing protein</fullName>
    </recommendedName>
</protein>
<sequence length="555" mass="63353">MNLIKFVSTLVLLLIGVFHIYSCAAIQGPSGGPKDETPPELIQTIPEDGEVHFEGGKVELVFSEYVDANSVEKAIRVLPILSEEPKIIYKGRRVYVEFPDSLVQDQTYIISVDRNLKDEHGVFFNQGEQVAFATGDNIDRGSISGIVIYDKPVAVQLWKIRDKEDDSQFYNREPEYVVDASNEGDYNFKYLSKGAYKIAAVDRSSSGRPIVLGRMNYGLPWFPNIQLTDQDTLTGVDFRIPKKIGNTRMLRAEWMTGNWCRVIFSEDISDWFDALPLRLIHPDSSVHVPDYFLDPVDESVLHIVMQGLDDLDFVTLGINSLVQGEETLIDSGMIKVKVDTTSDTTYLEIKSPKNNHILTIEEDHTVPLDIVFSKLIDIAQSVHSFQLMQDTVLVPFLVNWETPLVARLKPKMNWEPNARYTLQVHRDSLAPVFGRTLQDSVGKYLFKTSEYQGFGQLIGQTTESVRERVVAEMESMEKEPQIFRTVVNSEGTFDMNHLPEGNYFLSFFKDSDGDNRYSFGNLSPYRPSEWFYLYPDTVKIRANWDLELNQINMEK</sequence>
<dbReference type="InterPro" id="IPR032812">
    <property type="entry name" value="SbsA_Ig"/>
</dbReference>
<dbReference type="AlphaFoldDB" id="A0A381TI19"/>
<reference evidence="3" key="1">
    <citation type="submission" date="2018-05" db="EMBL/GenBank/DDBJ databases">
        <authorList>
            <person name="Lanie J.A."/>
            <person name="Ng W.-L."/>
            <person name="Kazmierczak K.M."/>
            <person name="Andrzejewski T.M."/>
            <person name="Davidsen T.M."/>
            <person name="Wayne K.J."/>
            <person name="Tettelin H."/>
            <person name="Glass J.I."/>
            <person name="Rusch D."/>
            <person name="Podicherti R."/>
            <person name="Tsui H.-C.T."/>
            <person name="Winkler M.E."/>
        </authorList>
    </citation>
    <scope>NUCLEOTIDE SEQUENCE</scope>
</reference>
<accession>A0A381TI19</accession>
<dbReference type="Pfam" id="PF13205">
    <property type="entry name" value="Big_5"/>
    <property type="match status" value="1"/>
</dbReference>
<name>A0A381TI19_9ZZZZ</name>
<proteinExistence type="predicted"/>
<gene>
    <name evidence="3" type="ORF">METZ01_LOCUS66447</name>
</gene>
<evidence type="ECO:0000256" key="1">
    <source>
        <dbReference type="ARBA" id="ARBA00022729"/>
    </source>
</evidence>
<feature type="domain" description="SbsA Ig-like" evidence="2">
    <location>
        <begin position="35"/>
        <end position="134"/>
    </location>
</feature>
<dbReference type="EMBL" id="UINC01004340">
    <property type="protein sequence ID" value="SVA13593.1"/>
    <property type="molecule type" value="Genomic_DNA"/>
</dbReference>
<organism evidence="3">
    <name type="scientific">marine metagenome</name>
    <dbReference type="NCBI Taxonomy" id="408172"/>
    <lineage>
        <taxon>unclassified sequences</taxon>
        <taxon>metagenomes</taxon>
        <taxon>ecological metagenomes</taxon>
    </lineage>
</organism>
<evidence type="ECO:0000313" key="3">
    <source>
        <dbReference type="EMBL" id="SVA13593.1"/>
    </source>
</evidence>
<evidence type="ECO:0000259" key="2">
    <source>
        <dbReference type="Pfam" id="PF13205"/>
    </source>
</evidence>
<keyword evidence="1" id="KW-0732">Signal</keyword>